<accession>A0A836CAP7</accession>
<reference evidence="2" key="1">
    <citation type="submission" date="2021-02" db="EMBL/GenBank/DDBJ databases">
        <title>First Annotated Genome of the Yellow-green Alga Tribonema minus.</title>
        <authorList>
            <person name="Mahan K.M."/>
        </authorList>
    </citation>
    <scope>NUCLEOTIDE SEQUENCE</scope>
    <source>
        <strain evidence="2">UTEX B ZZ1240</strain>
    </source>
</reference>
<proteinExistence type="predicted"/>
<comment type="caution">
    <text evidence="2">The sequence shown here is derived from an EMBL/GenBank/DDBJ whole genome shotgun (WGS) entry which is preliminary data.</text>
</comment>
<evidence type="ECO:0000313" key="2">
    <source>
        <dbReference type="EMBL" id="KAG5177431.1"/>
    </source>
</evidence>
<protein>
    <submittedName>
        <fullName evidence="2">Uncharacterized protein</fullName>
    </submittedName>
</protein>
<dbReference type="EMBL" id="JAFCMP010000525">
    <property type="protein sequence ID" value="KAG5177431.1"/>
    <property type="molecule type" value="Genomic_DNA"/>
</dbReference>
<gene>
    <name evidence="2" type="ORF">JKP88DRAFT_346988</name>
</gene>
<feature type="region of interest" description="Disordered" evidence="1">
    <location>
        <begin position="41"/>
        <end position="88"/>
    </location>
</feature>
<feature type="non-terminal residue" evidence="2">
    <location>
        <position position="107"/>
    </location>
</feature>
<dbReference type="Proteomes" id="UP000664859">
    <property type="component" value="Unassembled WGS sequence"/>
</dbReference>
<evidence type="ECO:0000256" key="1">
    <source>
        <dbReference type="SAM" id="MobiDB-lite"/>
    </source>
</evidence>
<keyword evidence="3" id="KW-1185">Reference proteome</keyword>
<dbReference type="AlphaFoldDB" id="A0A836CAP7"/>
<sequence>MAEKRNIKEYIEMLQNLLSRNNIRFSDQVIFQKKNRKQRSAAAEFNAQEQGRRQPLWGKISRPTSRGTSHRPPTSCHPTMSRAATPRTAWVLPTPTRPMATLADSSS</sequence>
<name>A0A836CAP7_9STRA</name>
<evidence type="ECO:0000313" key="3">
    <source>
        <dbReference type="Proteomes" id="UP000664859"/>
    </source>
</evidence>
<organism evidence="2 3">
    <name type="scientific">Tribonema minus</name>
    <dbReference type="NCBI Taxonomy" id="303371"/>
    <lineage>
        <taxon>Eukaryota</taxon>
        <taxon>Sar</taxon>
        <taxon>Stramenopiles</taxon>
        <taxon>Ochrophyta</taxon>
        <taxon>PX clade</taxon>
        <taxon>Xanthophyceae</taxon>
        <taxon>Tribonematales</taxon>
        <taxon>Tribonemataceae</taxon>
        <taxon>Tribonema</taxon>
    </lineage>
</organism>